<evidence type="ECO:0000313" key="2">
    <source>
        <dbReference type="EMBL" id="MCX2723450.1"/>
    </source>
</evidence>
<dbReference type="EMBL" id="JAPEVI010000003">
    <property type="protein sequence ID" value="MCX2723450.1"/>
    <property type="molecule type" value="Genomic_DNA"/>
</dbReference>
<keyword evidence="3" id="KW-1185">Reference proteome</keyword>
<dbReference type="InterPro" id="IPR004360">
    <property type="entry name" value="Glyas_Fos-R_dOase_dom"/>
</dbReference>
<evidence type="ECO:0000259" key="1">
    <source>
        <dbReference type="PROSITE" id="PS51819"/>
    </source>
</evidence>
<organism evidence="2 3">
    <name type="scientific">Roseibium salinum</name>
    <dbReference type="NCBI Taxonomy" id="1604349"/>
    <lineage>
        <taxon>Bacteria</taxon>
        <taxon>Pseudomonadati</taxon>
        <taxon>Pseudomonadota</taxon>
        <taxon>Alphaproteobacteria</taxon>
        <taxon>Hyphomicrobiales</taxon>
        <taxon>Stappiaceae</taxon>
        <taxon>Roseibium</taxon>
    </lineage>
</organism>
<dbReference type="Gene3D" id="3.10.180.10">
    <property type="entry name" value="2,3-Dihydroxybiphenyl 1,2-Dioxygenase, domain 1"/>
    <property type="match status" value="1"/>
</dbReference>
<evidence type="ECO:0000313" key="3">
    <source>
        <dbReference type="Proteomes" id="UP001300261"/>
    </source>
</evidence>
<dbReference type="PANTHER" id="PTHR33993">
    <property type="entry name" value="GLYOXALASE-RELATED"/>
    <property type="match status" value="1"/>
</dbReference>
<proteinExistence type="predicted"/>
<dbReference type="Pfam" id="PF00903">
    <property type="entry name" value="Glyoxalase"/>
    <property type="match status" value="1"/>
</dbReference>
<dbReference type="InterPro" id="IPR052164">
    <property type="entry name" value="Anthracycline_SecMetBiosynth"/>
</dbReference>
<dbReference type="Proteomes" id="UP001300261">
    <property type="component" value="Unassembled WGS sequence"/>
</dbReference>
<reference evidence="2 3" key="1">
    <citation type="journal article" date="2016" name="Int. J. Syst. Evol. Microbiol.">
        <title>Labrenzia salina sp. nov., isolated from the rhizosphere of the halophyte Arthrocnemum macrostachyum.</title>
        <authorList>
            <person name="Camacho M."/>
            <person name="Redondo-Gomez S."/>
            <person name="Rodriguez-Llorente I."/>
            <person name="Rohde M."/>
            <person name="Sproer C."/>
            <person name="Schumann P."/>
            <person name="Klenk H.P."/>
            <person name="Montero-Calasanz M.D.C."/>
        </authorList>
    </citation>
    <scope>NUCLEOTIDE SEQUENCE [LARGE SCALE GENOMIC DNA]</scope>
    <source>
        <strain evidence="2 3">DSM 29163</strain>
    </source>
</reference>
<comment type="caution">
    <text evidence="2">The sequence shown here is derived from an EMBL/GenBank/DDBJ whole genome shotgun (WGS) entry which is preliminary data.</text>
</comment>
<dbReference type="PROSITE" id="PS51819">
    <property type="entry name" value="VOC"/>
    <property type="match status" value="1"/>
</dbReference>
<protein>
    <submittedName>
        <fullName evidence="2">VOC family protein</fullName>
    </submittedName>
</protein>
<dbReference type="SUPFAM" id="SSF54593">
    <property type="entry name" value="Glyoxalase/Bleomycin resistance protein/Dihydroxybiphenyl dioxygenase"/>
    <property type="match status" value="1"/>
</dbReference>
<dbReference type="CDD" id="cd07247">
    <property type="entry name" value="SgaA_N_like"/>
    <property type="match status" value="1"/>
</dbReference>
<dbReference type="InterPro" id="IPR029068">
    <property type="entry name" value="Glyas_Bleomycin-R_OHBP_Dase"/>
</dbReference>
<feature type="domain" description="VOC" evidence="1">
    <location>
        <begin position="4"/>
        <end position="123"/>
    </location>
</feature>
<sequence length="124" mass="13184">MTFTPDHFSVWIEIPVTDLDRAVSFYNDVFTTELTRVSDSGPNEFAMFPVKNGGCAGHIYPGTPPARGTGPTVHLACPDTLEGTMERFAKAGGDVISDPIAIPGGRFAYGIDPDGNSIGMFASQ</sequence>
<name>A0ABT3R2H7_9HYPH</name>
<gene>
    <name evidence="2" type="ORF">ON753_13890</name>
</gene>
<accession>A0ABT3R2H7</accession>
<dbReference type="PANTHER" id="PTHR33993:SF2">
    <property type="entry name" value="VOC DOMAIN-CONTAINING PROTEIN"/>
    <property type="match status" value="1"/>
</dbReference>
<dbReference type="RefSeq" id="WP_265963228.1">
    <property type="nucleotide sequence ID" value="NZ_JAPEVI010000003.1"/>
</dbReference>
<dbReference type="InterPro" id="IPR037523">
    <property type="entry name" value="VOC_core"/>
</dbReference>